<name>A0A165AYK1_9APHY</name>
<dbReference type="InterPro" id="IPR036291">
    <property type="entry name" value="NAD(P)-bd_dom_sf"/>
</dbReference>
<sequence>MPTKQNVWFITGTSGGLGLHLVISALARGDHVVATVRHLADFSLPDADKSRLHVIELDVTEGEESLKTKVEKAIAIWGRIDILVNNAGYVSKCMVEEGGSAAALAQFQVNFFGTLDVTNAVLPHMRSRKAGTIVFIGSRTVWHAHVPTAGFYIASKAAIHSISETLAAELAPFGIRVILAAPGEFRTEGNNKAVYSMNHHVGDYDGVRELVHEKLKERFTQAKGDPAKAMDFLVDVVRGEGKAEGRPLPPRLLLGAPTYEAARAYCERLTESMDAWEDVATSLDFDEKLSAL</sequence>
<dbReference type="OrthoDB" id="1274115at2759"/>
<evidence type="ECO:0000256" key="2">
    <source>
        <dbReference type="ARBA" id="ARBA00023002"/>
    </source>
</evidence>
<evidence type="ECO:0000313" key="4">
    <source>
        <dbReference type="EMBL" id="KZS99901.1"/>
    </source>
</evidence>
<protein>
    <submittedName>
        <fullName evidence="4">NAD(P)-binding protein</fullName>
    </submittedName>
</protein>
<dbReference type="AlphaFoldDB" id="A0A165AYK1"/>
<evidence type="ECO:0000256" key="3">
    <source>
        <dbReference type="RuleBase" id="RU000363"/>
    </source>
</evidence>
<evidence type="ECO:0000313" key="5">
    <source>
        <dbReference type="Proteomes" id="UP000076871"/>
    </source>
</evidence>
<comment type="similarity">
    <text evidence="1 3">Belongs to the short-chain dehydrogenases/reductases (SDR) family.</text>
</comment>
<proteinExistence type="inferred from homology"/>
<dbReference type="PANTHER" id="PTHR43976">
    <property type="entry name" value="SHORT CHAIN DEHYDROGENASE"/>
    <property type="match status" value="1"/>
</dbReference>
<gene>
    <name evidence="4" type="ORF">LAESUDRAFT_732807</name>
</gene>
<dbReference type="EMBL" id="KV427707">
    <property type="protein sequence ID" value="KZS99901.1"/>
    <property type="molecule type" value="Genomic_DNA"/>
</dbReference>
<dbReference type="GeneID" id="63827337"/>
<keyword evidence="5" id="KW-1185">Reference proteome</keyword>
<dbReference type="PRINTS" id="PR00080">
    <property type="entry name" value="SDRFAMILY"/>
</dbReference>
<dbReference type="InterPro" id="IPR051911">
    <property type="entry name" value="SDR_oxidoreductase"/>
</dbReference>
<dbReference type="PRINTS" id="PR00081">
    <property type="entry name" value="GDHRDH"/>
</dbReference>
<dbReference type="Pfam" id="PF00106">
    <property type="entry name" value="adh_short"/>
    <property type="match status" value="1"/>
</dbReference>
<dbReference type="SUPFAM" id="SSF51735">
    <property type="entry name" value="NAD(P)-binding Rossmann-fold domains"/>
    <property type="match status" value="1"/>
</dbReference>
<dbReference type="InterPro" id="IPR002347">
    <property type="entry name" value="SDR_fam"/>
</dbReference>
<evidence type="ECO:0000256" key="1">
    <source>
        <dbReference type="ARBA" id="ARBA00006484"/>
    </source>
</evidence>
<dbReference type="Proteomes" id="UP000076871">
    <property type="component" value="Unassembled WGS sequence"/>
</dbReference>
<dbReference type="PANTHER" id="PTHR43976:SF16">
    <property type="entry name" value="SHORT-CHAIN DEHYDROGENASE_REDUCTASE FAMILY PROTEIN"/>
    <property type="match status" value="1"/>
</dbReference>
<dbReference type="CDD" id="cd05374">
    <property type="entry name" value="17beta-HSD-like_SDR_c"/>
    <property type="match status" value="1"/>
</dbReference>
<dbReference type="STRING" id="1314785.A0A165AYK1"/>
<dbReference type="GO" id="GO:0016491">
    <property type="term" value="F:oxidoreductase activity"/>
    <property type="evidence" value="ECO:0007669"/>
    <property type="project" value="UniProtKB-KW"/>
</dbReference>
<reference evidence="4 5" key="1">
    <citation type="journal article" date="2016" name="Mol. Biol. Evol.">
        <title>Comparative Genomics of Early-Diverging Mushroom-Forming Fungi Provides Insights into the Origins of Lignocellulose Decay Capabilities.</title>
        <authorList>
            <person name="Nagy L.G."/>
            <person name="Riley R."/>
            <person name="Tritt A."/>
            <person name="Adam C."/>
            <person name="Daum C."/>
            <person name="Floudas D."/>
            <person name="Sun H."/>
            <person name="Yadav J.S."/>
            <person name="Pangilinan J."/>
            <person name="Larsson K.H."/>
            <person name="Matsuura K."/>
            <person name="Barry K."/>
            <person name="Labutti K."/>
            <person name="Kuo R."/>
            <person name="Ohm R.A."/>
            <person name="Bhattacharya S.S."/>
            <person name="Shirouzu T."/>
            <person name="Yoshinaga Y."/>
            <person name="Martin F.M."/>
            <person name="Grigoriev I.V."/>
            <person name="Hibbett D.S."/>
        </authorList>
    </citation>
    <scope>NUCLEOTIDE SEQUENCE [LARGE SCALE GENOMIC DNA]</scope>
    <source>
        <strain evidence="4 5">93-53</strain>
    </source>
</reference>
<dbReference type="Gene3D" id="3.40.50.720">
    <property type="entry name" value="NAD(P)-binding Rossmann-like Domain"/>
    <property type="match status" value="1"/>
</dbReference>
<dbReference type="InParanoid" id="A0A165AYK1"/>
<dbReference type="RefSeq" id="XP_040757642.1">
    <property type="nucleotide sequence ID" value="XM_040910308.1"/>
</dbReference>
<accession>A0A165AYK1</accession>
<keyword evidence="2" id="KW-0560">Oxidoreductase</keyword>
<organism evidence="4 5">
    <name type="scientific">Laetiporus sulphureus 93-53</name>
    <dbReference type="NCBI Taxonomy" id="1314785"/>
    <lineage>
        <taxon>Eukaryota</taxon>
        <taxon>Fungi</taxon>
        <taxon>Dikarya</taxon>
        <taxon>Basidiomycota</taxon>
        <taxon>Agaricomycotina</taxon>
        <taxon>Agaricomycetes</taxon>
        <taxon>Polyporales</taxon>
        <taxon>Laetiporus</taxon>
    </lineage>
</organism>